<dbReference type="AlphaFoldDB" id="F4X819"/>
<dbReference type="Proteomes" id="UP000007755">
    <property type="component" value="Unassembled WGS sequence"/>
</dbReference>
<dbReference type="EMBL" id="GL888911">
    <property type="protein sequence ID" value="EGI57400.1"/>
    <property type="molecule type" value="Genomic_DNA"/>
</dbReference>
<keyword evidence="2" id="KW-1185">Reference proteome</keyword>
<evidence type="ECO:0000313" key="1">
    <source>
        <dbReference type="EMBL" id="EGI57400.1"/>
    </source>
</evidence>
<gene>
    <name evidence="1" type="ORF">G5I_14555</name>
</gene>
<name>F4X819_ACREC</name>
<evidence type="ECO:0000313" key="2">
    <source>
        <dbReference type="Proteomes" id="UP000007755"/>
    </source>
</evidence>
<accession>F4X819</accession>
<sequence length="144" mass="15704">MRSVGRCNLVGYGKSSLADLSSSHLFCDTLTFVGEPTYELQHTNMPFSTSLTNGFEFTLFCGSLAKLQRAVLNADAINVTRLVMRTPASNRDNEHPFARGVCLSILLDISHNVGTRVRATFDFSRTPISITGSPSVENGGLPQY</sequence>
<dbReference type="InParanoid" id="F4X819"/>
<protein>
    <submittedName>
        <fullName evidence="1">Uncharacterized protein</fullName>
    </submittedName>
</protein>
<proteinExistence type="predicted"/>
<reference evidence="1" key="1">
    <citation type="submission" date="2011-02" db="EMBL/GenBank/DDBJ databases">
        <title>The genome of the leaf-cutting ant Acromyrmex echinatior suggests key adaptations to social evolution and fungus farming.</title>
        <authorList>
            <person name="Nygaard S."/>
            <person name="Zhang G."/>
        </authorList>
    </citation>
    <scope>NUCLEOTIDE SEQUENCE</scope>
</reference>
<organism evidence="2">
    <name type="scientific">Acromyrmex echinatior</name>
    <name type="common">Panamanian leafcutter ant</name>
    <name type="synonym">Acromyrmex octospinosus echinatior</name>
    <dbReference type="NCBI Taxonomy" id="103372"/>
    <lineage>
        <taxon>Eukaryota</taxon>
        <taxon>Metazoa</taxon>
        <taxon>Ecdysozoa</taxon>
        <taxon>Arthropoda</taxon>
        <taxon>Hexapoda</taxon>
        <taxon>Insecta</taxon>
        <taxon>Pterygota</taxon>
        <taxon>Neoptera</taxon>
        <taxon>Endopterygota</taxon>
        <taxon>Hymenoptera</taxon>
        <taxon>Apocrita</taxon>
        <taxon>Aculeata</taxon>
        <taxon>Formicoidea</taxon>
        <taxon>Formicidae</taxon>
        <taxon>Myrmicinae</taxon>
        <taxon>Acromyrmex</taxon>
    </lineage>
</organism>